<dbReference type="Proteomes" id="UP000799770">
    <property type="component" value="Unassembled WGS sequence"/>
</dbReference>
<evidence type="ECO:0000313" key="3">
    <source>
        <dbReference type="Proteomes" id="UP000799770"/>
    </source>
</evidence>
<dbReference type="AlphaFoldDB" id="A0A6A5Z2B4"/>
<reference evidence="2" key="1">
    <citation type="journal article" date="2020" name="Stud. Mycol.">
        <title>101 Dothideomycetes genomes: a test case for predicting lifestyles and emergence of pathogens.</title>
        <authorList>
            <person name="Haridas S."/>
            <person name="Albert R."/>
            <person name="Binder M."/>
            <person name="Bloem J."/>
            <person name="Labutti K."/>
            <person name="Salamov A."/>
            <person name="Andreopoulos B."/>
            <person name="Baker S."/>
            <person name="Barry K."/>
            <person name="Bills G."/>
            <person name="Bluhm B."/>
            <person name="Cannon C."/>
            <person name="Castanera R."/>
            <person name="Culley D."/>
            <person name="Daum C."/>
            <person name="Ezra D."/>
            <person name="Gonzalez J."/>
            <person name="Henrissat B."/>
            <person name="Kuo A."/>
            <person name="Liang C."/>
            <person name="Lipzen A."/>
            <person name="Lutzoni F."/>
            <person name="Magnuson J."/>
            <person name="Mondo S."/>
            <person name="Nolan M."/>
            <person name="Ohm R."/>
            <person name="Pangilinan J."/>
            <person name="Park H.-J."/>
            <person name="Ramirez L."/>
            <person name="Alfaro M."/>
            <person name="Sun H."/>
            <person name="Tritt A."/>
            <person name="Yoshinaga Y."/>
            <person name="Zwiers L.-H."/>
            <person name="Turgeon B."/>
            <person name="Goodwin S."/>
            <person name="Spatafora J."/>
            <person name="Crous P."/>
            <person name="Grigoriev I."/>
        </authorList>
    </citation>
    <scope>NUCLEOTIDE SEQUENCE</scope>
    <source>
        <strain evidence="2">CBS 627.86</strain>
    </source>
</reference>
<proteinExistence type="predicted"/>
<sequence>MADPLSFGAGIVSIIVPALHGVRLLLDDLNRITDAPQAIQALKNDASKIQNGRVLVEQSRIKPRLPLRAARERDLKRWTRHSQDGKLSWKEKANVGIFKERQVKAMSEQLQSCKSTFNAAVGVSHDNNRRVAAIASAEVQLTELHLQLQKIRFDDSQPEQGQIAQMRNSIVELETDVKTAIRQIEEEQIALACSKDILDKLLEKADAAEKEQWKGRVSFGHSNSGFQAYTVNGGIHGMTFGAKG</sequence>
<dbReference type="OrthoDB" id="432483at2759"/>
<organism evidence="2 3">
    <name type="scientific">Lophiotrema nucula</name>
    <dbReference type="NCBI Taxonomy" id="690887"/>
    <lineage>
        <taxon>Eukaryota</taxon>
        <taxon>Fungi</taxon>
        <taxon>Dikarya</taxon>
        <taxon>Ascomycota</taxon>
        <taxon>Pezizomycotina</taxon>
        <taxon>Dothideomycetes</taxon>
        <taxon>Pleosporomycetidae</taxon>
        <taxon>Pleosporales</taxon>
        <taxon>Lophiotremataceae</taxon>
        <taxon>Lophiotrema</taxon>
    </lineage>
</organism>
<protein>
    <recommendedName>
        <fullName evidence="4">Fungal N-terminal domain-containing protein</fullName>
    </recommendedName>
</protein>
<accession>A0A6A5Z2B4</accession>
<evidence type="ECO:0000313" key="2">
    <source>
        <dbReference type="EMBL" id="KAF2112481.1"/>
    </source>
</evidence>
<evidence type="ECO:0008006" key="4">
    <source>
        <dbReference type="Google" id="ProtNLM"/>
    </source>
</evidence>
<evidence type="ECO:0000256" key="1">
    <source>
        <dbReference type="SAM" id="Coils"/>
    </source>
</evidence>
<feature type="coiled-coil region" evidence="1">
    <location>
        <begin position="163"/>
        <end position="211"/>
    </location>
</feature>
<dbReference type="EMBL" id="ML977331">
    <property type="protein sequence ID" value="KAF2112481.1"/>
    <property type="molecule type" value="Genomic_DNA"/>
</dbReference>
<name>A0A6A5Z2B4_9PLEO</name>
<gene>
    <name evidence="2" type="ORF">BDV96DRAFT_649265</name>
</gene>
<keyword evidence="3" id="KW-1185">Reference proteome</keyword>
<keyword evidence="1" id="KW-0175">Coiled coil</keyword>